<evidence type="ECO:0000313" key="1">
    <source>
        <dbReference type="EMBL" id="CAG8600655.1"/>
    </source>
</evidence>
<sequence length="77" mass="8680">MSQIRTKLVQAMSAAQCELTTTYRNQTISLNGKWGLALSVNPLSFDKMVPCTNFIFLASLDDSSFDIPRNSDDNNWF</sequence>
<dbReference type="Proteomes" id="UP000789342">
    <property type="component" value="Unassembled WGS sequence"/>
</dbReference>
<accession>A0A9N9CG84</accession>
<keyword evidence="2" id="KW-1185">Reference proteome</keyword>
<comment type="caution">
    <text evidence="1">The sequence shown here is derived from an EMBL/GenBank/DDBJ whole genome shotgun (WGS) entry which is preliminary data.</text>
</comment>
<dbReference type="EMBL" id="CAJVPV010006134">
    <property type="protein sequence ID" value="CAG8600655.1"/>
    <property type="molecule type" value="Genomic_DNA"/>
</dbReference>
<dbReference type="AlphaFoldDB" id="A0A9N9CG84"/>
<gene>
    <name evidence="1" type="ORF">AMORRO_LOCUS7770</name>
</gene>
<proteinExistence type="predicted"/>
<protein>
    <submittedName>
        <fullName evidence="1">4550_t:CDS:1</fullName>
    </submittedName>
</protein>
<name>A0A9N9CG84_9GLOM</name>
<organism evidence="1 2">
    <name type="scientific">Acaulospora morrowiae</name>
    <dbReference type="NCBI Taxonomy" id="94023"/>
    <lineage>
        <taxon>Eukaryota</taxon>
        <taxon>Fungi</taxon>
        <taxon>Fungi incertae sedis</taxon>
        <taxon>Mucoromycota</taxon>
        <taxon>Glomeromycotina</taxon>
        <taxon>Glomeromycetes</taxon>
        <taxon>Diversisporales</taxon>
        <taxon>Acaulosporaceae</taxon>
        <taxon>Acaulospora</taxon>
    </lineage>
</organism>
<reference evidence="1" key="1">
    <citation type="submission" date="2021-06" db="EMBL/GenBank/DDBJ databases">
        <authorList>
            <person name="Kallberg Y."/>
            <person name="Tangrot J."/>
            <person name="Rosling A."/>
        </authorList>
    </citation>
    <scope>NUCLEOTIDE SEQUENCE</scope>
    <source>
        <strain evidence="1">CL551</strain>
    </source>
</reference>
<evidence type="ECO:0000313" key="2">
    <source>
        <dbReference type="Proteomes" id="UP000789342"/>
    </source>
</evidence>